<dbReference type="SMART" id="SM00385">
    <property type="entry name" value="CYCLIN"/>
    <property type="match status" value="2"/>
</dbReference>
<name>L1II53_GUITC</name>
<dbReference type="SMART" id="SM01332">
    <property type="entry name" value="Cyclin_C"/>
    <property type="match status" value="1"/>
</dbReference>
<dbReference type="AlphaFoldDB" id="L1II53"/>
<evidence type="ECO:0000256" key="1">
    <source>
        <dbReference type="ARBA" id="ARBA00022618"/>
    </source>
</evidence>
<evidence type="ECO:0000259" key="7">
    <source>
        <dbReference type="SMART" id="SM01332"/>
    </source>
</evidence>
<feature type="domain" description="Cyclin-like" evidence="6">
    <location>
        <begin position="86"/>
        <end position="170"/>
    </location>
</feature>
<evidence type="ECO:0000256" key="5">
    <source>
        <dbReference type="SAM" id="MobiDB-lite"/>
    </source>
</evidence>
<dbReference type="Pfam" id="PF00134">
    <property type="entry name" value="Cyclin_N"/>
    <property type="match status" value="1"/>
</dbReference>
<keyword evidence="3" id="KW-0131">Cell cycle</keyword>
<dbReference type="InterPro" id="IPR048258">
    <property type="entry name" value="Cyclins_cyclin-box"/>
</dbReference>
<reference evidence="9" key="3">
    <citation type="submission" date="2015-06" db="UniProtKB">
        <authorList>
            <consortium name="EnsemblProtists"/>
        </authorList>
    </citation>
    <scope>IDENTIFICATION</scope>
</reference>
<feature type="region of interest" description="Disordered" evidence="5">
    <location>
        <begin position="1"/>
        <end position="21"/>
    </location>
</feature>
<dbReference type="Pfam" id="PF02984">
    <property type="entry name" value="Cyclin_C"/>
    <property type="match status" value="1"/>
</dbReference>
<dbReference type="RefSeq" id="XP_005822742.1">
    <property type="nucleotide sequence ID" value="XM_005822685.1"/>
</dbReference>
<dbReference type="Proteomes" id="UP000011087">
    <property type="component" value="Unassembled WGS sequence"/>
</dbReference>
<dbReference type="EnsemblProtists" id="EKX35762">
    <property type="protein sequence ID" value="EKX35762"/>
    <property type="gene ID" value="GUITHDRAFT_97719"/>
</dbReference>
<comment type="similarity">
    <text evidence="4">Belongs to the cyclin family.</text>
</comment>
<proteinExistence type="inferred from homology"/>
<dbReference type="InterPro" id="IPR006671">
    <property type="entry name" value="Cyclin_N"/>
</dbReference>
<dbReference type="GeneID" id="17292518"/>
<dbReference type="GO" id="GO:0016538">
    <property type="term" value="F:cyclin-dependent protein serine/threonine kinase regulator activity"/>
    <property type="evidence" value="ECO:0007669"/>
    <property type="project" value="InterPro"/>
</dbReference>
<dbReference type="InterPro" id="IPR004367">
    <property type="entry name" value="Cyclin_C-dom"/>
</dbReference>
<evidence type="ECO:0000313" key="9">
    <source>
        <dbReference type="EnsemblProtists" id="EKX35762"/>
    </source>
</evidence>
<dbReference type="EMBL" id="JH993084">
    <property type="protein sequence ID" value="EKX35762.1"/>
    <property type="molecule type" value="Genomic_DNA"/>
</dbReference>
<dbReference type="PROSITE" id="PS00292">
    <property type="entry name" value="CYCLINS"/>
    <property type="match status" value="1"/>
</dbReference>
<dbReference type="InterPro" id="IPR013763">
    <property type="entry name" value="Cyclin-like_dom"/>
</dbReference>
<dbReference type="Gene3D" id="1.10.472.10">
    <property type="entry name" value="Cyclin-like"/>
    <property type="match status" value="2"/>
</dbReference>
<dbReference type="InterPro" id="IPR039361">
    <property type="entry name" value="Cyclin"/>
</dbReference>
<dbReference type="InterPro" id="IPR046965">
    <property type="entry name" value="Cyclin_A/B-like"/>
</dbReference>
<dbReference type="GO" id="GO:0044772">
    <property type="term" value="P:mitotic cell cycle phase transition"/>
    <property type="evidence" value="ECO:0007669"/>
    <property type="project" value="InterPro"/>
</dbReference>
<dbReference type="SUPFAM" id="SSF47954">
    <property type="entry name" value="Cyclin-like"/>
    <property type="match status" value="2"/>
</dbReference>
<dbReference type="STRING" id="905079.L1II53"/>
<dbReference type="PaxDb" id="55529-EKX35762"/>
<feature type="domain" description="Cyclin-like" evidence="6">
    <location>
        <begin position="183"/>
        <end position="267"/>
    </location>
</feature>
<dbReference type="CDD" id="cd20507">
    <property type="entry name" value="CYCLIN_CCNB1-like_rpt1"/>
    <property type="match status" value="1"/>
</dbReference>
<keyword evidence="10" id="KW-1185">Reference proteome</keyword>
<dbReference type="PIRSF" id="PIRSF001771">
    <property type="entry name" value="Cyclin_A_B_D_E"/>
    <property type="match status" value="1"/>
</dbReference>
<gene>
    <name evidence="8" type="ORF">GUITHDRAFT_97719</name>
</gene>
<dbReference type="KEGG" id="gtt:GUITHDRAFT_97719"/>
<sequence>MQDSKVAEETPSAVVPEEADPSITNVELPDPFDIDSNDTGNQFAVTEYLSDIHRMLRDNEERCIIDHTYMNRQPDINARMRVILNDWLIEVHLKFKLRQETLYLCFQLIDRFLERNTVPRQSLQLVGVTGLMLASKYEEIYPPEIRDYVYICDNAYTRDQILKMEQTMLDKLNYTLSLPTCWSWMKRFAKAAHKENDLEFFHLLSYMIELSYFQMKMLSYRPSMLVAASVCFAKKMLKEDPEWSEVLQHHTGYEMENMKQCMNDLRGLILQAKNETQYKAVYKKFSHSKYSQVTRHSVDHIQEM</sequence>
<reference evidence="10" key="2">
    <citation type="submission" date="2012-11" db="EMBL/GenBank/DDBJ databases">
        <authorList>
            <person name="Kuo A."/>
            <person name="Curtis B.A."/>
            <person name="Tanifuji G."/>
            <person name="Burki F."/>
            <person name="Gruber A."/>
            <person name="Irimia M."/>
            <person name="Maruyama S."/>
            <person name="Arias M.C."/>
            <person name="Ball S.G."/>
            <person name="Gile G.H."/>
            <person name="Hirakawa Y."/>
            <person name="Hopkins J.F."/>
            <person name="Rensing S.A."/>
            <person name="Schmutz J."/>
            <person name="Symeonidi A."/>
            <person name="Elias M."/>
            <person name="Eveleigh R.J."/>
            <person name="Herman E.K."/>
            <person name="Klute M.J."/>
            <person name="Nakayama T."/>
            <person name="Obornik M."/>
            <person name="Reyes-Prieto A."/>
            <person name="Armbrust E.V."/>
            <person name="Aves S.J."/>
            <person name="Beiko R.G."/>
            <person name="Coutinho P."/>
            <person name="Dacks J.B."/>
            <person name="Durnford D.G."/>
            <person name="Fast N.M."/>
            <person name="Green B.R."/>
            <person name="Grisdale C."/>
            <person name="Hempe F."/>
            <person name="Henrissat B."/>
            <person name="Hoppner M.P."/>
            <person name="Ishida K.-I."/>
            <person name="Kim E."/>
            <person name="Koreny L."/>
            <person name="Kroth P.G."/>
            <person name="Liu Y."/>
            <person name="Malik S.-B."/>
            <person name="Maier U.G."/>
            <person name="McRose D."/>
            <person name="Mock T."/>
            <person name="Neilson J.A."/>
            <person name="Onodera N.T."/>
            <person name="Poole A.M."/>
            <person name="Pritham E.J."/>
            <person name="Richards T.A."/>
            <person name="Rocap G."/>
            <person name="Roy S.W."/>
            <person name="Sarai C."/>
            <person name="Schaack S."/>
            <person name="Shirato S."/>
            <person name="Slamovits C.H."/>
            <person name="Spencer D.F."/>
            <person name="Suzuki S."/>
            <person name="Worden A.Z."/>
            <person name="Zauner S."/>
            <person name="Barry K."/>
            <person name="Bell C."/>
            <person name="Bharti A.K."/>
            <person name="Crow J.A."/>
            <person name="Grimwood J."/>
            <person name="Kramer R."/>
            <person name="Lindquist E."/>
            <person name="Lucas S."/>
            <person name="Salamov A."/>
            <person name="McFadden G.I."/>
            <person name="Lane C.E."/>
            <person name="Keeling P.J."/>
            <person name="Gray M.W."/>
            <person name="Grigoriev I.V."/>
            <person name="Archibald J.M."/>
        </authorList>
    </citation>
    <scope>NUCLEOTIDE SEQUENCE</scope>
    <source>
        <strain evidence="10">CCMP2712</strain>
    </source>
</reference>
<dbReference type="PANTHER" id="PTHR10177">
    <property type="entry name" value="CYCLINS"/>
    <property type="match status" value="1"/>
</dbReference>
<keyword evidence="1" id="KW-0132">Cell division</keyword>
<evidence type="ECO:0000259" key="6">
    <source>
        <dbReference type="SMART" id="SM00385"/>
    </source>
</evidence>
<feature type="domain" description="Cyclin C-terminal" evidence="7">
    <location>
        <begin position="179"/>
        <end position="299"/>
    </location>
</feature>
<protein>
    <submittedName>
        <fullName evidence="8 9">Uncharacterized protein</fullName>
    </submittedName>
</protein>
<reference evidence="8 10" key="1">
    <citation type="journal article" date="2012" name="Nature">
        <title>Algal genomes reveal evolutionary mosaicism and the fate of nucleomorphs.</title>
        <authorList>
            <consortium name="DOE Joint Genome Institute"/>
            <person name="Curtis B.A."/>
            <person name="Tanifuji G."/>
            <person name="Burki F."/>
            <person name="Gruber A."/>
            <person name="Irimia M."/>
            <person name="Maruyama S."/>
            <person name="Arias M.C."/>
            <person name="Ball S.G."/>
            <person name="Gile G.H."/>
            <person name="Hirakawa Y."/>
            <person name="Hopkins J.F."/>
            <person name="Kuo A."/>
            <person name="Rensing S.A."/>
            <person name="Schmutz J."/>
            <person name="Symeonidi A."/>
            <person name="Elias M."/>
            <person name="Eveleigh R.J."/>
            <person name="Herman E.K."/>
            <person name="Klute M.J."/>
            <person name="Nakayama T."/>
            <person name="Obornik M."/>
            <person name="Reyes-Prieto A."/>
            <person name="Armbrust E.V."/>
            <person name="Aves S.J."/>
            <person name="Beiko R.G."/>
            <person name="Coutinho P."/>
            <person name="Dacks J.B."/>
            <person name="Durnford D.G."/>
            <person name="Fast N.M."/>
            <person name="Green B.R."/>
            <person name="Grisdale C.J."/>
            <person name="Hempel F."/>
            <person name="Henrissat B."/>
            <person name="Hoppner M.P."/>
            <person name="Ishida K."/>
            <person name="Kim E."/>
            <person name="Koreny L."/>
            <person name="Kroth P.G."/>
            <person name="Liu Y."/>
            <person name="Malik S.B."/>
            <person name="Maier U.G."/>
            <person name="McRose D."/>
            <person name="Mock T."/>
            <person name="Neilson J.A."/>
            <person name="Onodera N.T."/>
            <person name="Poole A.M."/>
            <person name="Pritham E.J."/>
            <person name="Richards T.A."/>
            <person name="Rocap G."/>
            <person name="Roy S.W."/>
            <person name="Sarai C."/>
            <person name="Schaack S."/>
            <person name="Shirato S."/>
            <person name="Slamovits C.H."/>
            <person name="Spencer D.F."/>
            <person name="Suzuki S."/>
            <person name="Worden A.Z."/>
            <person name="Zauner S."/>
            <person name="Barry K."/>
            <person name="Bell C."/>
            <person name="Bharti A.K."/>
            <person name="Crow J.A."/>
            <person name="Grimwood J."/>
            <person name="Kramer R."/>
            <person name="Lindquist E."/>
            <person name="Lucas S."/>
            <person name="Salamov A."/>
            <person name="McFadden G.I."/>
            <person name="Lane C.E."/>
            <person name="Keeling P.J."/>
            <person name="Gray M.W."/>
            <person name="Grigoriev I.V."/>
            <person name="Archibald J.M."/>
        </authorList>
    </citation>
    <scope>NUCLEOTIDE SEQUENCE</scope>
    <source>
        <strain evidence="8 10">CCMP2712</strain>
    </source>
</reference>
<dbReference type="GO" id="GO:0051301">
    <property type="term" value="P:cell division"/>
    <property type="evidence" value="ECO:0007669"/>
    <property type="project" value="UniProtKB-KW"/>
</dbReference>
<dbReference type="InterPro" id="IPR036915">
    <property type="entry name" value="Cyclin-like_sf"/>
</dbReference>
<keyword evidence="2 4" id="KW-0195">Cyclin</keyword>
<dbReference type="OrthoDB" id="5590282at2759"/>
<dbReference type="OMA" id="HVVRANT"/>
<evidence type="ECO:0000256" key="4">
    <source>
        <dbReference type="RuleBase" id="RU000383"/>
    </source>
</evidence>
<dbReference type="HOGENOM" id="CLU_020695_2_4_1"/>
<dbReference type="eggNOG" id="KOG0653">
    <property type="taxonomic scope" value="Eukaryota"/>
</dbReference>
<evidence type="ECO:0000256" key="3">
    <source>
        <dbReference type="ARBA" id="ARBA00023306"/>
    </source>
</evidence>
<evidence type="ECO:0000256" key="2">
    <source>
        <dbReference type="ARBA" id="ARBA00023127"/>
    </source>
</evidence>
<dbReference type="FunFam" id="1.10.472.10:FF:000001">
    <property type="entry name" value="G2/mitotic-specific cyclin"/>
    <property type="match status" value="1"/>
</dbReference>
<organism evidence="8">
    <name type="scientific">Guillardia theta (strain CCMP2712)</name>
    <name type="common">Cryptophyte</name>
    <dbReference type="NCBI Taxonomy" id="905079"/>
    <lineage>
        <taxon>Eukaryota</taxon>
        <taxon>Cryptophyceae</taxon>
        <taxon>Pyrenomonadales</taxon>
        <taxon>Geminigeraceae</taxon>
        <taxon>Guillardia</taxon>
    </lineage>
</organism>
<evidence type="ECO:0000313" key="10">
    <source>
        <dbReference type="Proteomes" id="UP000011087"/>
    </source>
</evidence>
<evidence type="ECO:0000313" key="8">
    <source>
        <dbReference type="EMBL" id="EKX35762.1"/>
    </source>
</evidence>
<accession>L1II53</accession>